<dbReference type="GO" id="GO:0031410">
    <property type="term" value="C:cytoplasmic vesicle"/>
    <property type="evidence" value="ECO:0007669"/>
    <property type="project" value="UniProtKB-SubCell"/>
</dbReference>
<reference evidence="12" key="3">
    <citation type="submission" date="2025-09" db="UniProtKB">
        <authorList>
            <consortium name="Ensembl"/>
        </authorList>
    </citation>
    <scope>IDENTIFICATION</scope>
</reference>
<name>A0A3P8WW38_CYNSE</name>
<dbReference type="InterPro" id="IPR000874">
    <property type="entry name" value="Bombesin"/>
</dbReference>
<feature type="transmembrane region" description="Helical" evidence="10">
    <location>
        <begin position="132"/>
        <end position="154"/>
    </location>
</feature>
<dbReference type="Pfam" id="PF02044">
    <property type="entry name" value="Bombesin"/>
    <property type="match status" value="1"/>
</dbReference>
<feature type="chain" id="PRO_5018062794" description="Gastrin-releasing peptide" evidence="11">
    <location>
        <begin position="35"/>
        <end position="164"/>
    </location>
</feature>
<dbReference type="AlphaFoldDB" id="A0A3P8WW38"/>
<dbReference type="GO" id="GO:0005184">
    <property type="term" value="F:neuropeptide hormone activity"/>
    <property type="evidence" value="ECO:0007669"/>
    <property type="project" value="TreeGrafter"/>
</dbReference>
<dbReference type="Proteomes" id="UP000265120">
    <property type="component" value="Chromosome 14"/>
</dbReference>
<keyword evidence="6" id="KW-0165">Cleavage on pair of basic residues</keyword>
<dbReference type="PROSITE" id="PS00257">
    <property type="entry name" value="BOMBESIN"/>
    <property type="match status" value="1"/>
</dbReference>
<evidence type="ECO:0000256" key="5">
    <source>
        <dbReference type="ARBA" id="ARBA00022525"/>
    </source>
</evidence>
<keyword evidence="13" id="KW-1185">Reference proteome</keyword>
<dbReference type="OMA" id="CYSWTCR"/>
<dbReference type="GeneTree" id="ENSGT00650000094838"/>
<evidence type="ECO:0000256" key="7">
    <source>
        <dbReference type="ARBA" id="ARBA00022729"/>
    </source>
</evidence>
<evidence type="ECO:0000256" key="3">
    <source>
        <dbReference type="ARBA" id="ARBA00010012"/>
    </source>
</evidence>
<dbReference type="STRING" id="244447.ENSCSEP00000030747"/>
<dbReference type="Ensembl" id="ENSCSET00000031153.1">
    <property type="protein sequence ID" value="ENSCSEP00000030747.1"/>
    <property type="gene ID" value="ENSCSEG00000019692.1"/>
</dbReference>
<comment type="subcellular location">
    <subcellularLocation>
        <location evidence="1">Cytoplasmic vesicle</location>
        <location evidence="1">Secretory vesicle lumen</location>
    </subcellularLocation>
    <subcellularLocation>
        <location evidence="2">Secreted</location>
    </subcellularLocation>
</comment>
<dbReference type="PANTHER" id="PTHR16866">
    <property type="entry name" value="GASTRIN-RELEASING PEPTIDE"/>
    <property type="match status" value="1"/>
</dbReference>
<dbReference type="GO" id="GO:0005615">
    <property type="term" value="C:extracellular space"/>
    <property type="evidence" value="ECO:0007669"/>
    <property type="project" value="TreeGrafter"/>
</dbReference>
<evidence type="ECO:0000313" key="13">
    <source>
        <dbReference type="Proteomes" id="UP000265120"/>
    </source>
</evidence>
<dbReference type="InParanoid" id="A0A3P8WW38"/>
<evidence type="ECO:0000256" key="2">
    <source>
        <dbReference type="ARBA" id="ARBA00004613"/>
    </source>
</evidence>
<dbReference type="GO" id="GO:0007218">
    <property type="term" value="P:neuropeptide signaling pathway"/>
    <property type="evidence" value="ECO:0007669"/>
    <property type="project" value="InterPro"/>
</dbReference>
<keyword evidence="10" id="KW-0812">Transmembrane</keyword>
<protein>
    <recommendedName>
        <fullName evidence="4">Gastrin-releasing peptide</fullName>
    </recommendedName>
</protein>
<reference evidence="12 13" key="1">
    <citation type="journal article" date="2014" name="Nat. Genet.">
        <title>Whole-genome sequence of a flatfish provides insights into ZW sex chromosome evolution and adaptation to a benthic lifestyle.</title>
        <authorList>
            <person name="Chen S."/>
            <person name="Zhang G."/>
            <person name="Shao C."/>
            <person name="Huang Q."/>
            <person name="Liu G."/>
            <person name="Zhang P."/>
            <person name="Song W."/>
            <person name="An N."/>
            <person name="Chalopin D."/>
            <person name="Volff J.N."/>
            <person name="Hong Y."/>
            <person name="Li Q."/>
            <person name="Sha Z."/>
            <person name="Zhou H."/>
            <person name="Xie M."/>
            <person name="Yu Q."/>
            <person name="Liu Y."/>
            <person name="Xiang H."/>
            <person name="Wang N."/>
            <person name="Wu K."/>
            <person name="Yang C."/>
            <person name="Zhou Q."/>
            <person name="Liao X."/>
            <person name="Yang L."/>
            <person name="Hu Q."/>
            <person name="Zhang J."/>
            <person name="Meng L."/>
            <person name="Jin L."/>
            <person name="Tian Y."/>
            <person name="Lian J."/>
            <person name="Yang J."/>
            <person name="Miao G."/>
            <person name="Liu S."/>
            <person name="Liang Z."/>
            <person name="Yan F."/>
            <person name="Li Y."/>
            <person name="Sun B."/>
            <person name="Zhang H."/>
            <person name="Zhang J."/>
            <person name="Zhu Y."/>
            <person name="Du M."/>
            <person name="Zhao Y."/>
            <person name="Schartl M."/>
            <person name="Tang Q."/>
            <person name="Wang J."/>
        </authorList>
    </citation>
    <scope>NUCLEOTIDE SEQUENCE</scope>
</reference>
<evidence type="ECO:0000256" key="8">
    <source>
        <dbReference type="ARBA" id="ARBA00022815"/>
    </source>
</evidence>
<feature type="signal peptide" evidence="11">
    <location>
        <begin position="1"/>
        <end position="34"/>
    </location>
</feature>
<dbReference type="PANTHER" id="PTHR16866:SF2">
    <property type="entry name" value="GASTRIN-RELEASING PEPTIDE"/>
    <property type="match status" value="1"/>
</dbReference>
<comment type="similarity">
    <text evidence="3">Belongs to the bombesin/neuromedin-B/ranatensin family.</text>
</comment>
<keyword evidence="10" id="KW-0472">Membrane</keyword>
<sequence>MREVCSCCPWTGRAVWPLFLFLVSLPCVFHCSQSQGAVVGKMYLRGNHWAVGHLMGKKSTEGLLREIHRDSDYLTAFDRAEVTDLQSHDGLIKTLMQQKKPKQKPHTADRLIHLRSLWIEDNTDKYVGEVSLMLILFCFLFCWTVVVMLWLFFLPHRRFRTFWL</sequence>
<evidence type="ECO:0000256" key="1">
    <source>
        <dbReference type="ARBA" id="ARBA00004263"/>
    </source>
</evidence>
<keyword evidence="9" id="KW-0968">Cytoplasmic vesicle</keyword>
<reference evidence="12" key="2">
    <citation type="submission" date="2025-08" db="UniProtKB">
        <authorList>
            <consortium name="Ensembl"/>
        </authorList>
    </citation>
    <scope>IDENTIFICATION</scope>
</reference>
<organism evidence="12 13">
    <name type="scientific">Cynoglossus semilaevis</name>
    <name type="common">Tongue sole</name>
    <dbReference type="NCBI Taxonomy" id="244447"/>
    <lineage>
        <taxon>Eukaryota</taxon>
        <taxon>Metazoa</taxon>
        <taxon>Chordata</taxon>
        <taxon>Craniata</taxon>
        <taxon>Vertebrata</taxon>
        <taxon>Euteleostomi</taxon>
        <taxon>Actinopterygii</taxon>
        <taxon>Neopterygii</taxon>
        <taxon>Teleostei</taxon>
        <taxon>Neoteleostei</taxon>
        <taxon>Acanthomorphata</taxon>
        <taxon>Carangaria</taxon>
        <taxon>Pleuronectiformes</taxon>
        <taxon>Pleuronectoidei</taxon>
        <taxon>Cynoglossidae</taxon>
        <taxon>Cynoglossinae</taxon>
        <taxon>Cynoglossus</taxon>
    </lineage>
</organism>
<keyword evidence="5" id="KW-0964">Secreted</keyword>
<keyword evidence="8" id="KW-0027">Amidation</keyword>
<accession>A0A3P8WW38</accession>
<evidence type="ECO:0000256" key="11">
    <source>
        <dbReference type="SAM" id="SignalP"/>
    </source>
</evidence>
<evidence type="ECO:0000256" key="10">
    <source>
        <dbReference type="SAM" id="Phobius"/>
    </source>
</evidence>
<evidence type="ECO:0000256" key="9">
    <source>
        <dbReference type="ARBA" id="ARBA00023329"/>
    </source>
</evidence>
<evidence type="ECO:0000313" key="12">
    <source>
        <dbReference type="Ensembl" id="ENSCSEP00000030747.1"/>
    </source>
</evidence>
<proteinExistence type="inferred from homology"/>
<evidence type="ECO:0000256" key="6">
    <source>
        <dbReference type="ARBA" id="ARBA00022685"/>
    </source>
</evidence>
<keyword evidence="7 11" id="KW-0732">Signal</keyword>
<keyword evidence="10" id="KW-1133">Transmembrane helix</keyword>
<evidence type="ECO:0000256" key="4">
    <source>
        <dbReference type="ARBA" id="ARBA00016270"/>
    </source>
</evidence>